<accession>A0A9D4UA99</accession>
<evidence type="ECO:0000313" key="3">
    <source>
        <dbReference type="Proteomes" id="UP000886520"/>
    </source>
</evidence>
<name>A0A9D4UA99_ADICA</name>
<dbReference type="Proteomes" id="UP000886520">
    <property type="component" value="Chromosome 20"/>
</dbReference>
<proteinExistence type="inferred from homology"/>
<dbReference type="InterPro" id="IPR007612">
    <property type="entry name" value="LOR"/>
</dbReference>
<comment type="caution">
    <text evidence="2">The sequence shown here is derived from an EMBL/GenBank/DDBJ whole genome shotgun (WGS) entry which is preliminary data.</text>
</comment>
<evidence type="ECO:0000313" key="2">
    <source>
        <dbReference type="EMBL" id="KAI5063873.1"/>
    </source>
</evidence>
<dbReference type="InterPro" id="IPR025659">
    <property type="entry name" value="Tubby-like_C"/>
</dbReference>
<dbReference type="Gene3D" id="2.40.160.200">
    <property type="entry name" value="LURP1-related"/>
    <property type="match status" value="1"/>
</dbReference>
<organism evidence="2 3">
    <name type="scientific">Adiantum capillus-veneris</name>
    <name type="common">Maidenhair fern</name>
    <dbReference type="NCBI Taxonomy" id="13818"/>
    <lineage>
        <taxon>Eukaryota</taxon>
        <taxon>Viridiplantae</taxon>
        <taxon>Streptophyta</taxon>
        <taxon>Embryophyta</taxon>
        <taxon>Tracheophyta</taxon>
        <taxon>Polypodiopsida</taxon>
        <taxon>Polypodiidae</taxon>
        <taxon>Polypodiales</taxon>
        <taxon>Pteridineae</taxon>
        <taxon>Pteridaceae</taxon>
        <taxon>Vittarioideae</taxon>
        <taxon>Adiantum</taxon>
    </lineage>
</organism>
<protein>
    <submittedName>
        <fullName evidence="2">Uncharacterized protein</fullName>
    </submittedName>
</protein>
<dbReference type="EMBL" id="JABFUD020000020">
    <property type="protein sequence ID" value="KAI5063873.1"/>
    <property type="molecule type" value="Genomic_DNA"/>
</dbReference>
<keyword evidence="3" id="KW-1185">Reference proteome</keyword>
<reference evidence="2" key="1">
    <citation type="submission" date="2021-01" db="EMBL/GenBank/DDBJ databases">
        <title>Adiantum capillus-veneris genome.</title>
        <authorList>
            <person name="Fang Y."/>
            <person name="Liao Q."/>
        </authorList>
    </citation>
    <scope>NUCLEOTIDE SEQUENCE</scope>
    <source>
        <strain evidence="2">H3</strain>
        <tissue evidence="2">Leaf</tissue>
    </source>
</reference>
<sequence>MARRKSRTLLPRRGRDPRGFYELFLEFYLRLPLAPSEQKVGGRAPSTRLPPGSCTFMTKAVIGSDDFVVKDGQDRVVFKIDSHALSLHNKKVLLDHAGHPILCVHKAKLMSAHEKWEASLGEQFNEEAKLFRVQKAKAVQLRTQLEVFLAGNTSDDNPDFTIYLERRQVQILQGDDCAIAEVKRKFSAANVLLDKHTFSVSVWPNVDQAYIMALLVIMDEIQD</sequence>
<evidence type="ECO:0000256" key="1">
    <source>
        <dbReference type="ARBA" id="ARBA00005437"/>
    </source>
</evidence>
<gene>
    <name evidence="2" type="ORF">GOP47_0020543</name>
</gene>
<dbReference type="PANTHER" id="PTHR31087:SF85">
    <property type="entry name" value="PROTEIN LURP-ONE-RELATED 7"/>
    <property type="match status" value="1"/>
</dbReference>
<dbReference type="SUPFAM" id="SSF54518">
    <property type="entry name" value="Tubby C-terminal domain-like"/>
    <property type="match status" value="1"/>
</dbReference>
<dbReference type="AlphaFoldDB" id="A0A9D4UA99"/>
<dbReference type="OrthoDB" id="97518at2759"/>
<dbReference type="Pfam" id="PF04525">
    <property type="entry name" value="LOR"/>
    <property type="match status" value="1"/>
</dbReference>
<dbReference type="InterPro" id="IPR038595">
    <property type="entry name" value="LOR_sf"/>
</dbReference>
<dbReference type="PANTHER" id="PTHR31087">
    <property type="match status" value="1"/>
</dbReference>
<comment type="similarity">
    <text evidence="1">Belongs to the LOR family.</text>
</comment>